<dbReference type="Pfam" id="PF04350">
    <property type="entry name" value="PilO"/>
    <property type="match status" value="1"/>
</dbReference>
<reference evidence="3" key="1">
    <citation type="journal article" date="2019" name="Int. J. Syst. Evol. Microbiol.">
        <title>The Global Catalogue of Microorganisms (GCM) 10K type strain sequencing project: providing services to taxonomists for standard genome sequencing and annotation.</title>
        <authorList>
            <consortium name="The Broad Institute Genomics Platform"/>
            <consortium name="The Broad Institute Genome Sequencing Center for Infectious Disease"/>
            <person name="Wu L."/>
            <person name="Ma J."/>
        </authorList>
    </citation>
    <scope>NUCLEOTIDE SEQUENCE [LARGE SCALE GENOMIC DNA]</scope>
    <source>
        <strain evidence="3">KCTC 42424</strain>
    </source>
</reference>
<dbReference type="Proteomes" id="UP001595722">
    <property type="component" value="Unassembled WGS sequence"/>
</dbReference>
<dbReference type="PANTHER" id="PTHR39555:SF1">
    <property type="entry name" value="TYPE IV PILUS INNER MEMBRANE COMPONENT PILO"/>
    <property type="match status" value="1"/>
</dbReference>
<keyword evidence="1" id="KW-0472">Membrane</keyword>
<gene>
    <name evidence="2" type="ORF">ACFOMG_10570</name>
</gene>
<sequence length="215" mass="23912">MAGLKNIDFNALAEKAKEFELDDLNNIPWDNMGGWPLGGKFFFASLIFFGLIFGLKVLMIDDTTASLDRSAAKEQTLKQDFERKAFRGANLEAYKEQMLEMEESFGSLLKQLPRETEVPGLVDDISSAALGAGLQLNVIDPQNMQQKEFYKELPIEIEVQGGYHEMGAFVSAVASLPRIVTLHDFSISSVGKDGELKMQILAKTYQYIADGEMAK</sequence>
<proteinExistence type="predicted"/>
<name>A0ABV7VSS0_9GAMM</name>
<keyword evidence="1" id="KW-1133">Transmembrane helix</keyword>
<comment type="caution">
    <text evidence="2">The sequence shown here is derived from an EMBL/GenBank/DDBJ whole genome shotgun (WGS) entry which is preliminary data.</text>
</comment>
<feature type="transmembrane region" description="Helical" evidence="1">
    <location>
        <begin position="41"/>
        <end position="59"/>
    </location>
</feature>
<keyword evidence="1" id="KW-0812">Transmembrane</keyword>
<dbReference type="EMBL" id="JBHRYB010000008">
    <property type="protein sequence ID" value="MFC3680538.1"/>
    <property type="molecule type" value="Genomic_DNA"/>
</dbReference>
<dbReference type="Gene3D" id="3.30.70.60">
    <property type="match status" value="1"/>
</dbReference>
<dbReference type="PANTHER" id="PTHR39555">
    <property type="entry name" value="FIMBRIAL ASSEMBLY PROTEIN PILO-LIKE PROTEIN-RELATED"/>
    <property type="match status" value="1"/>
</dbReference>
<organism evidence="2 3">
    <name type="scientific">Bacterioplanoides pacificum</name>
    <dbReference type="NCBI Taxonomy" id="1171596"/>
    <lineage>
        <taxon>Bacteria</taxon>
        <taxon>Pseudomonadati</taxon>
        <taxon>Pseudomonadota</taxon>
        <taxon>Gammaproteobacteria</taxon>
        <taxon>Oceanospirillales</taxon>
        <taxon>Oceanospirillaceae</taxon>
        <taxon>Bacterioplanoides</taxon>
    </lineage>
</organism>
<keyword evidence="3" id="KW-1185">Reference proteome</keyword>
<evidence type="ECO:0000313" key="2">
    <source>
        <dbReference type="EMBL" id="MFC3680538.1"/>
    </source>
</evidence>
<dbReference type="InterPro" id="IPR007445">
    <property type="entry name" value="PilO"/>
</dbReference>
<evidence type="ECO:0000313" key="3">
    <source>
        <dbReference type="Proteomes" id="UP001595722"/>
    </source>
</evidence>
<dbReference type="Gene3D" id="1.10.287.540">
    <property type="entry name" value="Helix hairpin bin"/>
    <property type="match status" value="1"/>
</dbReference>
<evidence type="ECO:0000256" key="1">
    <source>
        <dbReference type="SAM" id="Phobius"/>
    </source>
</evidence>
<dbReference type="RefSeq" id="WP_376866524.1">
    <property type="nucleotide sequence ID" value="NZ_JBHRYB010000008.1"/>
</dbReference>
<protein>
    <submittedName>
        <fullName evidence="2">Type 4a pilus biogenesis protein PilO</fullName>
    </submittedName>
</protein>
<accession>A0ABV7VSS0</accession>
<dbReference type="InterPro" id="IPR014717">
    <property type="entry name" value="Transl_elong_EF1B/ribsomal_bS6"/>
</dbReference>
<dbReference type="PIRSF" id="PIRSF016482">
    <property type="entry name" value="PilO"/>
    <property type="match status" value="1"/>
</dbReference>